<evidence type="ECO:0000256" key="1">
    <source>
        <dbReference type="SAM" id="Coils"/>
    </source>
</evidence>
<protein>
    <submittedName>
        <fullName evidence="2">Uncharacterized protein</fullName>
    </submittedName>
</protein>
<dbReference type="AlphaFoldDB" id="A0A4Z1KGJ9"/>
<proteinExistence type="predicted"/>
<sequence length="292" mass="33983">MSSKTPAKSSEKDYSGIIANENDAENTYHCPLCFGSGLISRRMNDIAEKSVASVDGQQPEQRRSEVEAVELLWARLNDEEKREFEQKREDEKKFFPDASNAMAQSIITQSKGLRVEKERREAKIKKYVRVTASEGNELKDEKKRALKGVKEIVVKAPLEENEFDNDKQKTLSDRMKQIAENAAELREIRDEDQGLEKRMNQLMEIDGAEGLEELEIMNKFYERQINRLHDLKIRYRERKELGGRVDKAVEVDAEVGKKLKDSLKFDAYKAEELEDEESNFMDRLERLEDRKK</sequence>
<dbReference type="EMBL" id="PQXO01000660">
    <property type="protein sequence ID" value="TGO83342.1"/>
    <property type="molecule type" value="Genomic_DNA"/>
</dbReference>
<evidence type="ECO:0000313" key="3">
    <source>
        <dbReference type="Proteomes" id="UP000297280"/>
    </source>
</evidence>
<organism evidence="2 3">
    <name type="scientific">Botrytis porri</name>
    <dbReference type="NCBI Taxonomy" id="87229"/>
    <lineage>
        <taxon>Eukaryota</taxon>
        <taxon>Fungi</taxon>
        <taxon>Dikarya</taxon>
        <taxon>Ascomycota</taxon>
        <taxon>Pezizomycotina</taxon>
        <taxon>Leotiomycetes</taxon>
        <taxon>Helotiales</taxon>
        <taxon>Sclerotiniaceae</taxon>
        <taxon>Botrytis</taxon>
    </lineage>
</organism>
<reference evidence="2 3" key="1">
    <citation type="submission" date="2017-12" db="EMBL/GenBank/DDBJ databases">
        <title>Comparative genomics of Botrytis spp.</title>
        <authorList>
            <person name="Valero-Jimenez C.A."/>
            <person name="Tapia P."/>
            <person name="Veloso J."/>
            <person name="Silva-Moreno E."/>
            <person name="Staats M."/>
            <person name="Valdes J.H."/>
            <person name="Van Kan J.A.L."/>
        </authorList>
    </citation>
    <scope>NUCLEOTIDE SEQUENCE [LARGE SCALE GENOMIC DNA]</scope>
    <source>
        <strain evidence="2 3">MUCL3349</strain>
    </source>
</reference>
<comment type="caution">
    <text evidence="2">The sequence shown here is derived from an EMBL/GenBank/DDBJ whole genome shotgun (WGS) entry which is preliminary data.</text>
</comment>
<accession>A0A4Z1KGJ9</accession>
<gene>
    <name evidence="2" type="ORF">BPOR_0661g00050</name>
</gene>
<keyword evidence="1" id="KW-0175">Coiled coil</keyword>
<keyword evidence="3" id="KW-1185">Reference proteome</keyword>
<dbReference type="Proteomes" id="UP000297280">
    <property type="component" value="Unassembled WGS sequence"/>
</dbReference>
<feature type="coiled-coil region" evidence="1">
    <location>
        <begin position="185"/>
        <end position="231"/>
    </location>
</feature>
<evidence type="ECO:0000313" key="2">
    <source>
        <dbReference type="EMBL" id="TGO83342.1"/>
    </source>
</evidence>
<name>A0A4Z1KGJ9_9HELO</name>